<comment type="caution">
    <text evidence="1">The sequence shown here is derived from an EMBL/GenBank/DDBJ whole genome shotgun (WGS) entry which is preliminary data.</text>
</comment>
<evidence type="ECO:0000313" key="1">
    <source>
        <dbReference type="EMBL" id="PMP32828.1"/>
    </source>
</evidence>
<dbReference type="RefSeq" id="WP_010430255.1">
    <property type="nucleotide sequence ID" value="NZ_AP025481.1"/>
</dbReference>
<accession>A0A7Z1MM56</accession>
<gene>
    <name evidence="1" type="ORF">BCS90_08755</name>
</gene>
<dbReference type="GeneID" id="50232606"/>
<protein>
    <submittedName>
        <fullName evidence="1">Uncharacterized protein</fullName>
    </submittedName>
</protein>
<organism evidence="1">
    <name type="scientific">Vibrio cyclitrophicus</name>
    <dbReference type="NCBI Taxonomy" id="47951"/>
    <lineage>
        <taxon>Bacteria</taxon>
        <taxon>Pseudomonadati</taxon>
        <taxon>Pseudomonadota</taxon>
        <taxon>Gammaproteobacteria</taxon>
        <taxon>Vibrionales</taxon>
        <taxon>Vibrionaceae</taxon>
        <taxon>Vibrio</taxon>
    </lineage>
</organism>
<sequence length="82" mass="9669">MFDIYYLFYHQRDNKFRQDALTSIVVRINTKIIGDKPDEHAVKFWKGVISDYTSGNYVEDQYQGEKWGLVTRQGFSHDASTE</sequence>
<name>A0A7Z1MM56_9VIBR</name>
<proteinExistence type="predicted"/>
<reference evidence="1" key="2">
    <citation type="journal article" date="2018" name="Nature">
        <title>A major lineage of non-tailed dsDNA viruses as unrecognized killers of marine bacteria.</title>
        <authorList>
            <person name="Kauffman K.M."/>
            <person name="Hussain F.A."/>
            <person name="Yang J."/>
            <person name="Arevalo P."/>
            <person name="Brown J.M."/>
            <person name="Chang W.K."/>
            <person name="VanInsberghe D."/>
            <person name="Elsherbini J."/>
            <person name="Sharma R.S."/>
            <person name="Cutler M.B."/>
            <person name="Kelly L."/>
            <person name="Polz M.F."/>
        </authorList>
    </citation>
    <scope>NUCLEOTIDE SEQUENCE</scope>
    <source>
        <strain evidence="1">10N.222.46.E12</strain>
    </source>
</reference>
<dbReference type="AlphaFoldDB" id="A0A7Z1MM56"/>
<dbReference type="EMBL" id="MDBS01000003">
    <property type="protein sequence ID" value="PMP32828.1"/>
    <property type="molecule type" value="Genomic_DNA"/>
</dbReference>
<reference evidence="1" key="1">
    <citation type="submission" date="2016-07" db="EMBL/GenBank/DDBJ databases">
        <authorList>
            <person name="Kauffman K."/>
            <person name="Arevalo P."/>
            <person name="Polz M.F."/>
        </authorList>
    </citation>
    <scope>NUCLEOTIDE SEQUENCE</scope>
    <source>
        <strain evidence="1">10N.222.46.E12</strain>
    </source>
</reference>